<comment type="caution">
    <text evidence="8">The sequence shown here is derived from an EMBL/GenBank/DDBJ whole genome shotgun (WGS) entry which is preliminary data.</text>
</comment>
<dbReference type="GO" id="GO:0005524">
    <property type="term" value="F:ATP binding"/>
    <property type="evidence" value="ECO:0007669"/>
    <property type="project" value="InterPro"/>
</dbReference>
<dbReference type="Gene3D" id="3.30.470.30">
    <property type="entry name" value="DNA ligase/mRNA capping enzyme"/>
    <property type="match status" value="1"/>
</dbReference>
<dbReference type="PANTHER" id="PTHR47810:SF1">
    <property type="entry name" value="DNA LIGASE B"/>
    <property type="match status" value="1"/>
</dbReference>
<protein>
    <submittedName>
        <fullName evidence="8">ATP-dependent DNA ligase</fullName>
    </submittedName>
</protein>
<keyword evidence="2 8" id="KW-0436">Ligase</keyword>
<dbReference type="GO" id="GO:0006310">
    <property type="term" value="P:DNA recombination"/>
    <property type="evidence" value="ECO:0007669"/>
    <property type="project" value="InterPro"/>
</dbReference>
<evidence type="ECO:0000256" key="5">
    <source>
        <dbReference type="ARBA" id="ARBA00023204"/>
    </source>
</evidence>
<dbReference type="SUPFAM" id="SSF56091">
    <property type="entry name" value="DNA ligase/mRNA capping enzyme, catalytic domain"/>
    <property type="match status" value="1"/>
</dbReference>
<gene>
    <name evidence="8" type="ORF">EVA97_02680</name>
</gene>
<dbReference type="GO" id="GO:0003910">
    <property type="term" value="F:DNA ligase (ATP) activity"/>
    <property type="evidence" value="ECO:0007669"/>
    <property type="project" value="UniProtKB-EC"/>
</dbReference>
<evidence type="ECO:0000256" key="1">
    <source>
        <dbReference type="ARBA" id="ARBA00001968"/>
    </source>
</evidence>
<dbReference type="CDD" id="cd08041">
    <property type="entry name" value="OBF_kDNA_ligase_like"/>
    <property type="match status" value="1"/>
</dbReference>
<evidence type="ECO:0000313" key="8">
    <source>
        <dbReference type="EMBL" id="RZO28498.1"/>
    </source>
</evidence>
<dbReference type="InterPro" id="IPR012310">
    <property type="entry name" value="DNA_ligase_ATP-dep_cent"/>
</dbReference>
<dbReference type="GO" id="GO:0006281">
    <property type="term" value="P:DNA repair"/>
    <property type="evidence" value="ECO:0007669"/>
    <property type="project" value="UniProtKB-KW"/>
</dbReference>
<reference evidence="8 9" key="1">
    <citation type="submission" date="2019-02" db="EMBL/GenBank/DDBJ databases">
        <title>Prokaryotic population dynamics and viral predation in marine succession experiment using metagenomics: the confinement effect.</title>
        <authorList>
            <person name="Haro-Moreno J.M."/>
            <person name="Rodriguez-Valera F."/>
            <person name="Lopez-Perez M."/>
        </authorList>
    </citation>
    <scope>NUCLEOTIDE SEQUENCE [LARGE SCALE GENOMIC DNA]</scope>
    <source>
        <strain evidence="8">MED-G164</strain>
    </source>
</reference>
<dbReference type="InterPro" id="IPR029319">
    <property type="entry name" value="DNA_ligase_OB"/>
</dbReference>
<dbReference type="Gene3D" id="2.40.50.140">
    <property type="entry name" value="Nucleic acid-binding proteins"/>
    <property type="match status" value="1"/>
</dbReference>
<dbReference type="Pfam" id="PF14743">
    <property type="entry name" value="DNA_ligase_OB_2"/>
    <property type="match status" value="1"/>
</dbReference>
<sequence length="427" mass="49234">MKPWEIVKELESDNSRLFKEGVIEKHIHELDLQEGFAMCLDPLITFGVKQVPESEIDGSGLSWVNFKDSAKLLIERERTGHAARDLIIELMNSSTKNQWNNWYRRILIKDLRCGVSEKTVNNVAKRMDLKFRVPIFSCMLAHDGAKHPKKIKGDCLVEYKYDGVRVIAIVKNGKATLYSRNGKIFHNFNHIENALSKPEFNNLVLDGEVMSEDFQALMKQVYRKSGAKTEDAYLALFDLLPLKEFNQGKSILNSLERKKELNKLSKNFDKEIKLVDYEIINFDEKTGQDKFSKMNKEALEMGFEGLMIKPSENFYECKRSHAWLKIKPFIEVTLKVVDIQEGTGKHEGKLGAFHVEGNDDGKFFSLSVGSGLTDEQRDNYWESKDDLIGRLIEVRADAVTQNIDGEHYSLRFPRFKSFRGFEKDEKI</sequence>
<dbReference type="PROSITE" id="PS00333">
    <property type="entry name" value="DNA_LIGASE_A2"/>
    <property type="match status" value="1"/>
</dbReference>
<proteinExistence type="predicted"/>
<feature type="domain" description="ATP-dependent DNA ligase family profile" evidence="7">
    <location>
        <begin position="225"/>
        <end position="363"/>
    </location>
</feature>
<dbReference type="Proteomes" id="UP000315283">
    <property type="component" value="Unassembled WGS sequence"/>
</dbReference>
<comment type="catalytic activity">
    <reaction evidence="6">
        <text>ATP + (deoxyribonucleotide)n-3'-hydroxyl + 5'-phospho-(deoxyribonucleotide)m = (deoxyribonucleotide)n+m + AMP + diphosphate.</text>
        <dbReference type="EC" id="6.5.1.1"/>
    </reaction>
</comment>
<evidence type="ECO:0000256" key="6">
    <source>
        <dbReference type="ARBA" id="ARBA00034003"/>
    </source>
</evidence>
<comment type="cofactor">
    <cofactor evidence="1">
        <name>a divalent metal cation</name>
        <dbReference type="ChEBI" id="CHEBI:60240"/>
    </cofactor>
</comment>
<dbReference type="SUPFAM" id="SSF50249">
    <property type="entry name" value="Nucleic acid-binding proteins"/>
    <property type="match status" value="1"/>
</dbReference>
<dbReference type="PANTHER" id="PTHR47810">
    <property type="entry name" value="DNA LIGASE"/>
    <property type="match status" value="1"/>
</dbReference>
<evidence type="ECO:0000313" key="9">
    <source>
        <dbReference type="Proteomes" id="UP000315283"/>
    </source>
</evidence>
<dbReference type="Pfam" id="PF01068">
    <property type="entry name" value="DNA_ligase_A_M"/>
    <property type="match status" value="1"/>
</dbReference>
<evidence type="ECO:0000256" key="3">
    <source>
        <dbReference type="ARBA" id="ARBA00022705"/>
    </source>
</evidence>
<dbReference type="PROSITE" id="PS50160">
    <property type="entry name" value="DNA_LIGASE_A3"/>
    <property type="match status" value="1"/>
</dbReference>
<dbReference type="InterPro" id="IPR012340">
    <property type="entry name" value="NA-bd_OB-fold"/>
</dbReference>
<keyword evidence="5" id="KW-0234">DNA repair</keyword>
<name>A0A520N4U9_9GAMM</name>
<dbReference type="GO" id="GO:0006260">
    <property type="term" value="P:DNA replication"/>
    <property type="evidence" value="ECO:0007669"/>
    <property type="project" value="UniProtKB-KW"/>
</dbReference>
<dbReference type="InterPro" id="IPR050326">
    <property type="entry name" value="NAD_dep_DNA_ligaseB"/>
</dbReference>
<dbReference type="EMBL" id="SHBJ01000013">
    <property type="protein sequence ID" value="RZO28498.1"/>
    <property type="molecule type" value="Genomic_DNA"/>
</dbReference>
<accession>A0A520N4U9</accession>
<keyword evidence="3" id="KW-0235">DNA replication</keyword>
<evidence type="ECO:0000259" key="7">
    <source>
        <dbReference type="PROSITE" id="PS50160"/>
    </source>
</evidence>
<organism evidence="8 9">
    <name type="scientific">SAR86 cluster bacterium</name>
    <dbReference type="NCBI Taxonomy" id="2030880"/>
    <lineage>
        <taxon>Bacteria</taxon>
        <taxon>Pseudomonadati</taxon>
        <taxon>Pseudomonadota</taxon>
        <taxon>Gammaproteobacteria</taxon>
        <taxon>SAR86 cluster</taxon>
    </lineage>
</organism>
<evidence type="ECO:0000256" key="2">
    <source>
        <dbReference type="ARBA" id="ARBA00022598"/>
    </source>
</evidence>
<dbReference type="InterPro" id="IPR016059">
    <property type="entry name" value="DNA_ligase_ATP-dep_CS"/>
</dbReference>
<dbReference type="AlphaFoldDB" id="A0A520N4U9"/>
<keyword evidence="4" id="KW-0227">DNA damage</keyword>
<dbReference type="PROSITE" id="PS00697">
    <property type="entry name" value="DNA_LIGASE_A1"/>
    <property type="match status" value="1"/>
</dbReference>
<evidence type="ECO:0000256" key="4">
    <source>
        <dbReference type="ARBA" id="ARBA00022763"/>
    </source>
</evidence>